<evidence type="ECO:0000313" key="1">
    <source>
        <dbReference type="EMBL" id="MBW0538706.1"/>
    </source>
</evidence>
<keyword evidence="2" id="KW-1185">Reference proteome</keyword>
<accession>A0A9Q3ID15</accession>
<organism evidence="1 2">
    <name type="scientific">Austropuccinia psidii MF-1</name>
    <dbReference type="NCBI Taxonomy" id="1389203"/>
    <lineage>
        <taxon>Eukaryota</taxon>
        <taxon>Fungi</taxon>
        <taxon>Dikarya</taxon>
        <taxon>Basidiomycota</taxon>
        <taxon>Pucciniomycotina</taxon>
        <taxon>Pucciniomycetes</taxon>
        <taxon>Pucciniales</taxon>
        <taxon>Sphaerophragmiaceae</taxon>
        <taxon>Austropuccinia</taxon>
    </lineage>
</organism>
<gene>
    <name evidence="1" type="ORF">O181_078421</name>
</gene>
<reference evidence="1" key="1">
    <citation type="submission" date="2021-03" db="EMBL/GenBank/DDBJ databases">
        <title>Draft genome sequence of rust myrtle Austropuccinia psidii MF-1, a brazilian biotype.</title>
        <authorList>
            <person name="Quecine M.C."/>
            <person name="Pachon D.M.R."/>
            <person name="Bonatelli M.L."/>
            <person name="Correr F.H."/>
            <person name="Franceschini L.M."/>
            <person name="Leite T.F."/>
            <person name="Margarido G.R.A."/>
            <person name="Almeida C.A."/>
            <person name="Ferrarezi J.A."/>
            <person name="Labate C.A."/>
        </authorList>
    </citation>
    <scope>NUCLEOTIDE SEQUENCE</scope>
    <source>
        <strain evidence="1">MF-1</strain>
    </source>
</reference>
<protein>
    <submittedName>
        <fullName evidence="1">Uncharacterized protein</fullName>
    </submittedName>
</protein>
<sequence>MIQDLEEMVRRVCAYRWEFKDCDGLTHYWCTLLPAVELSYKTSMNASTNHTSGILEKGWNSRLSRDSLRKDLAEIHPTAASFK</sequence>
<dbReference type="Proteomes" id="UP000765509">
    <property type="component" value="Unassembled WGS sequence"/>
</dbReference>
<proteinExistence type="predicted"/>
<comment type="caution">
    <text evidence="1">The sequence shown here is derived from an EMBL/GenBank/DDBJ whole genome shotgun (WGS) entry which is preliminary data.</text>
</comment>
<dbReference type="EMBL" id="AVOT02043284">
    <property type="protein sequence ID" value="MBW0538706.1"/>
    <property type="molecule type" value="Genomic_DNA"/>
</dbReference>
<dbReference type="AlphaFoldDB" id="A0A9Q3ID15"/>
<evidence type="ECO:0000313" key="2">
    <source>
        <dbReference type="Proteomes" id="UP000765509"/>
    </source>
</evidence>
<name>A0A9Q3ID15_9BASI</name>
<dbReference type="OrthoDB" id="2595244at2759"/>